<evidence type="ECO:0000256" key="3">
    <source>
        <dbReference type="RuleBase" id="RU000363"/>
    </source>
</evidence>
<evidence type="ECO:0000313" key="5">
    <source>
        <dbReference type="EMBL" id="SJZ30798.1"/>
    </source>
</evidence>
<dbReference type="InterPro" id="IPR002347">
    <property type="entry name" value="SDR_fam"/>
</dbReference>
<dbReference type="PANTHER" id="PTHR43639">
    <property type="entry name" value="OXIDOREDUCTASE, SHORT-CHAIN DEHYDROGENASE/REDUCTASE FAMILY (AFU_ORTHOLOGUE AFUA_5G02870)"/>
    <property type="match status" value="1"/>
</dbReference>
<dbReference type="InterPro" id="IPR057326">
    <property type="entry name" value="KR_dom"/>
</dbReference>
<keyword evidence="6" id="KW-1185">Reference proteome</keyword>
<dbReference type="PANTHER" id="PTHR43639:SF1">
    <property type="entry name" value="SHORT-CHAIN DEHYDROGENASE_REDUCTASE FAMILY PROTEIN"/>
    <property type="match status" value="1"/>
</dbReference>
<sequence length="252" mass="25869">MTGLAGRIAIVTGGSEGIGAAIARGLAASGAAVAIVNRSHPERAAAVVSAIVSAGGTAAAFQADCSEVSSIEAVVDAISRHFGGIDILVNNAGIFRPVPIEETTEEIWDTQLDLNLKGAFFFARSVVPHMGRRGGGKIVNVSSIAGEAGFPNAAAYCASKGGLTNLSRALALELAGRNINVNVLAPGNVATAMNAALREDDGWRARMRERTPSGDDFLSVDDLVGSVLFLVGDGARKMHGQVLCVDGGWTAW</sequence>
<comment type="similarity">
    <text evidence="1 3">Belongs to the short-chain dehydrogenases/reductases (SDR) family.</text>
</comment>
<dbReference type="SMART" id="SM00822">
    <property type="entry name" value="PKS_KR"/>
    <property type="match status" value="1"/>
</dbReference>
<evidence type="ECO:0000256" key="2">
    <source>
        <dbReference type="ARBA" id="ARBA00023002"/>
    </source>
</evidence>
<evidence type="ECO:0000313" key="6">
    <source>
        <dbReference type="Proteomes" id="UP000190092"/>
    </source>
</evidence>
<accession>A0A1T4JKZ5</accession>
<gene>
    <name evidence="5" type="ORF">SAMN02745126_00077</name>
</gene>
<dbReference type="AlphaFoldDB" id="A0A1T4JKZ5"/>
<dbReference type="PRINTS" id="PR00080">
    <property type="entry name" value="SDRFAMILY"/>
</dbReference>
<dbReference type="GO" id="GO:0016491">
    <property type="term" value="F:oxidoreductase activity"/>
    <property type="evidence" value="ECO:0007669"/>
    <property type="project" value="UniProtKB-KW"/>
</dbReference>
<dbReference type="PROSITE" id="PS00061">
    <property type="entry name" value="ADH_SHORT"/>
    <property type="match status" value="1"/>
</dbReference>
<dbReference type="RefSeq" id="WP_085931854.1">
    <property type="nucleotide sequence ID" value="NZ_FUWJ01000001.1"/>
</dbReference>
<dbReference type="Pfam" id="PF00106">
    <property type="entry name" value="adh_short"/>
    <property type="match status" value="1"/>
</dbReference>
<dbReference type="InterPro" id="IPR036291">
    <property type="entry name" value="NAD(P)-bd_dom_sf"/>
</dbReference>
<dbReference type="STRING" id="225324.SAMN02745126_00077"/>
<dbReference type="Proteomes" id="UP000190092">
    <property type="component" value="Unassembled WGS sequence"/>
</dbReference>
<evidence type="ECO:0000259" key="4">
    <source>
        <dbReference type="SMART" id="SM00822"/>
    </source>
</evidence>
<dbReference type="OrthoDB" id="9804774at2"/>
<organism evidence="5 6">
    <name type="scientific">Enhydrobacter aerosaccus</name>
    <dbReference type="NCBI Taxonomy" id="225324"/>
    <lineage>
        <taxon>Bacteria</taxon>
        <taxon>Pseudomonadati</taxon>
        <taxon>Pseudomonadota</taxon>
        <taxon>Alphaproteobacteria</taxon>
        <taxon>Hyphomicrobiales</taxon>
        <taxon>Enhydrobacter</taxon>
    </lineage>
</organism>
<dbReference type="PRINTS" id="PR00081">
    <property type="entry name" value="GDHRDH"/>
</dbReference>
<name>A0A1T4JKZ5_9HYPH</name>
<dbReference type="EMBL" id="FUWJ01000001">
    <property type="protein sequence ID" value="SJZ30798.1"/>
    <property type="molecule type" value="Genomic_DNA"/>
</dbReference>
<dbReference type="SUPFAM" id="SSF51735">
    <property type="entry name" value="NAD(P)-binding Rossmann-fold domains"/>
    <property type="match status" value="1"/>
</dbReference>
<keyword evidence="2" id="KW-0560">Oxidoreductase</keyword>
<protein>
    <submittedName>
        <fullName evidence="5">Gluconate 5-dehydrogenase</fullName>
    </submittedName>
</protein>
<dbReference type="InterPro" id="IPR020904">
    <property type="entry name" value="Sc_DH/Rdtase_CS"/>
</dbReference>
<dbReference type="Gene3D" id="3.40.50.720">
    <property type="entry name" value="NAD(P)-binding Rossmann-like Domain"/>
    <property type="match status" value="1"/>
</dbReference>
<feature type="domain" description="Ketoreductase" evidence="4">
    <location>
        <begin position="7"/>
        <end position="206"/>
    </location>
</feature>
<evidence type="ECO:0000256" key="1">
    <source>
        <dbReference type="ARBA" id="ARBA00006484"/>
    </source>
</evidence>
<dbReference type="FunFam" id="3.40.50.720:FF:000084">
    <property type="entry name" value="Short-chain dehydrogenase reductase"/>
    <property type="match status" value="1"/>
</dbReference>
<reference evidence="6" key="1">
    <citation type="submission" date="2017-02" db="EMBL/GenBank/DDBJ databases">
        <authorList>
            <person name="Varghese N."/>
            <person name="Submissions S."/>
        </authorList>
    </citation>
    <scope>NUCLEOTIDE SEQUENCE [LARGE SCALE GENOMIC DNA]</scope>
    <source>
        <strain evidence="6">ATCC 27094</strain>
    </source>
</reference>
<proteinExistence type="inferred from homology"/>